<keyword evidence="1" id="KW-0805">Transcription regulation</keyword>
<gene>
    <name evidence="6" type="ORF">Pme01_30420</name>
</gene>
<evidence type="ECO:0000259" key="5">
    <source>
        <dbReference type="PROSITE" id="PS50995"/>
    </source>
</evidence>
<dbReference type="SMART" id="SM00347">
    <property type="entry name" value="HTH_MARR"/>
    <property type="match status" value="1"/>
</dbReference>
<evidence type="ECO:0000256" key="3">
    <source>
        <dbReference type="ARBA" id="ARBA00023163"/>
    </source>
</evidence>
<dbReference type="PROSITE" id="PS01117">
    <property type="entry name" value="HTH_MARR_1"/>
    <property type="match status" value="1"/>
</dbReference>
<comment type="caution">
    <text evidence="6">The sequence shown here is derived from an EMBL/GenBank/DDBJ whole genome shotgun (WGS) entry which is preliminary data.</text>
</comment>
<dbReference type="InterPro" id="IPR039422">
    <property type="entry name" value="MarR/SlyA-like"/>
</dbReference>
<protein>
    <recommendedName>
        <fullName evidence="5">HTH marR-type domain-containing protein</fullName>
    </recommendedName>
</protein>
<reference evidence="6" key="1">
    <citation type="submission" date="2021-01" db="EMBL/GenBank/DDBJ databases">
        <title>Whole genome shotgun sequence of Planosporangium mesophilum NBRC 109066.</title>
        <authorList>
            <person name="Komaki H."/>
            <person name="Tamura T."/>
        </authorList>
    </citation>
    <scope>NUCLEOTIDE SEQUENCE</scope>
    <source>
        <strain evidence="6">NBRC 109066</strain>
    </source>
</reference>
<dbReference type="PANTHER" id="PTHR33164">
    <property type="entry name" value="TRANSCRIPTIONAL REGULATOR, MARR FAMILY"/>
    <property type="match status" value="1"/>
</dbReference>
<dbReference type="AlphaFoldDB" id="A0A8J3TLB4"/>
<sequence length="193" mass="20416">MRETSSQYARAATRMTEAASESDLGEQLRALIRVARIARQRLAVPATQTQVQPGMTGVLSALRRAGTREVCHAKELATRCGLDASTISRVVTALVSRGLVERTADPADGRASILTLTAEGAAALADIERQQADLLAGALRGWTGPEIEAFTAALTRFVDGATTYLDRNAGRPAPHARTGDPSDHNTPTLEAAL</sequence>
<evidence type="ECO:0000256" key="2">
    <source>
        <dbReference type="ARBA" id="ARBA00023125"/>
    </source>
</evidence>
<dbReference type="PROSITE" id="PS50995">
    <property type="entry name" value="HTH_MARR_2"/>
    <property type="match status" value="1"/>
</dbReference>
<dbReference type="EMBL" id="BOON01000028">
    <property type="protein sequence ID" value="GII23445.1"/>
    <property type="molecule type" value="Genomic_DNA"/>
</dbReference>
<proteinExistence type="predicted"/>
<dbReference type="GO" id="GO:0003700">
    <property type="term" value="F:DNA-binding transcription factor activity"/>
    <property type="evidence" value="ECO:0007669"/>
    <property type="project" value="InterPro"/>
</dbReference>
<keyword evidence="3" id="KW-0804">Transcription</keyword>
<dbReference type="Proteomes" id="UP000599074">
    <property type="component" value="Unassembled WGS sequence"/>
</dbReference>
<evidence type="ECO:0000313" key="7">
    <source>
        <dbReference type="Proteomes" id="UP000599074"/>
    </source>
</evidence>
<organism evidence="6 7">
    <name type="scientific">Planosporangium mesophilum</name>
    <dbReference type="NCBI Taxonomy" id="689768"/>
    <lineage>
        <taxon>Bacteria</taxon>
        <taxon>Bacillati</taxon>
        <taxon>Actinomycetota</taxon>
        <taxon>Actinomycetes</taxon>
        <taxon>Micromonosporales</taxon>
        <taxon>Micromonosporaceae</taxon>
        <taxon>Planosporangium</taxon>
    </lineage>
</organism>
<dbReference type="InterPro" id="IPR000835">
    <property type="entry name" value="HTH_MarR-typ"/>
</dbReference>
<name>A0A8J3TLB4_9ACTN</name>
<evidence type="ECO:0000313" key="6">
    <source>
        <dbReference type="EMBL" id="GII23445.1"/>
    </source>
</evidence>
<accession>A0A8J3TLB4</accession>
<evidence type="ECO:0000256" key="4">
    <source>
        <dbReference type="SAM" id="MobiDB-lite"/>
    </source>
</evidence>
<dbReference type="GO" id="GO:0003677">
    <property type="term" value="F:DNA binding"/>
    <property type="evidence" value="ECO:0007669"/>
    <property type="project" value="UniProtKB-KW"/>
</dbReference>
<dbReference type="GO" id="GO:0006950">
    <property type="term" value="P:response to stress"/>
    <property type="evidence" value="ECO:0007669"/>
    <property type="project" value="TreeGrafter"/>
</dbReference>
<feature type="region of interest" description="Disordered" evidence="4">
    <location>
        <begin position="167"/>
        <end position="193"/>
    </location>
</feature>
<feature type="compositionally biased region" description="Polar residues" evidence="4">
    <location>
        <begin position="184"/>
        <end position="193"/>
    </location>
</feature>
<keyword evidence="7" id="KW-1185">Reference proteome</keyword>
<dbReference type="InterPro" id="IPR036388">
    <property type="entry name" value="WH-like_DNA-bd_sf"/>
</dbReference>
<evidence type="ECO:0000256" key="1">
    <source>
        <dbReference type="ARBA" id="ARBA00023015"/>
    </source>
</evidence>
<feature type="domain" description="HTH marR-type" evidence="5">
    <location>
        <begin position="21"/>
        <end position="159"/>
    </location>
</feature>
<dbReference type="Gene3D" id="1.10.10.10">
    <property type="entry name" value="Winged helix-like DNA-binding domain superfamily/Winged helix DNA-binding domain"/>
    <property type="match status" value="1"/>
</dbReference>
<dbReference type="Pfam" id="PF12802">
    <property type="entry name" value="MarR_2"/>
    <property type="match status" value="1"/>
</dbReference>
<keyword evidence="2" id="KW-0238">DNA-binding</keyword>
<dbReference type="SUPFAM" id="SSF46785">
    <property type="entry name" value="Winged helix' DNA-binding domain"/>
    <property type="match status" value="1"/>
</dbReference>
<dbReference type="InterPro" id="IPR036390">
    <property type="entry name" value="WH_DNA-bd_sf"/>
</dbReference>
<dbReference type="InterPro" id="IPR023187">
    <property type="entry name" value="Tscrpt_reg_MarR-type_CS"/>
</dbReference>
<dbReference type="PANTHER" id="PTHR33164:SF57">
    <property type="entry name" value="MARR-FAMILY TRANSCRIPTIONAL REGULATOR"/>
    <property type="match status" value="1"/>
</dbReference>
<dbReference type="PRINTS" id="PR00598">
    <property type="entry name" value="HTHMARR"/>
</dbReference>